<evidence type="ECO:0000313" key="2">
    <source>
        <dbReference type="EMBL" id="JAC70139.1"/>
    </source>
</evidence>
<dbReference type="AlphaFoldDB" id="A0A061RHB3"/>
<reference evidence="2" key="1">
    <citation type="submission" date="2014-05" db="EMBL/GenBank/DDBJ databases">
        <title>The transcriptome of the halophilic microalga Tetraselmis sp. GSL018 isolated from the Great Salt Lake, Utah.</title>
        <authorList>
            <person name="Jinkerson R.E."/>
            <person name="D'Adamo S."/>
            <person name="Posewitz M.C."/>
        </authorList>
    </citation>
    <scope>NUCLEOTIDE SEQUENCE</scope>
    <source>
        <strain evidence="2">GSL018</strain>
    </source>
</reference>
<feature type="region of interest" description="Disordered" evidence="1">
    <location>
        <begin position="111"/>
        <end position="140"/>
    </location>
</feature>
<proteinExistence type="predicted"/>
<feature type="compositionally biased region" description="Basic and acidic residues" evidence="1">
    <location>
        <begin position="118"/>
        <end position="129"/>
    </location>
</feature>
<gene>
    <name evidence="2" type="ORF">TSPGSL018_4809</name>
</gene>
<feature type="compositionally biased region" description="Low complexity" evidence="1">
    <location>
        <begin position="131"/>
        <end position="140"/>
    </location>
</feature>
<protein>
    <submittedName>
        <fullName evidence="2">Uncharacterized protein</fullName>
    </submittedName>
</protein>
<organism evidence="2">
    <name type="scientific">Tetraselmis sp. GSL018</name>
    <dbReference type="NCBI Taxonomy" id="582737"/>
    <lineage>
        <taxon>Eukaryota</taxon>
        <taxon>Viridiplantae</taxon>
        <taxon>Chlorophyta</taxon>
        <taxon>core chlorophytes</taxon>
        <taxon>Chlorodendrophyceae</taxon>
        <taxon>Chlorodendrales</taxon>
        <taxon>Chlorodendraceae</taxon>
        <taxon>Tetraselmis</taxon>
    </lineage>
</organism>
<evidence type="ECO:0000256" key="1">
    <source>
        <dbReference type="SAM" id="MobiDB-lite"/>
    </source>
</evidence>
<dbReference type="EMBL" id="GBEZ01016081">
    <property type="protein sequence ID" value="JAC70139.1"/>
    <property type="molecule type" value="Transcribed_RNA"/>
</dbReference>
<feature type="compositionally biased region" description="Basic and acidic residues" evidence="1">
    <location>
        <begin position="61"/>
        <end position="70"/>
    </location>
</feature>
<sequence>TATGPSSAAAFLIAVEVHASGINITRHGKFLPCSVSGVALSTARACGAGEPRGAFRLRVSDRPGAREGRARRVAVCPPEPPPGRGEGSEPLGPGGYLARADHDAAAIRRHVGAPSSEDPARGDAGERPRFPARSARRAALPGRPLVPAQLRPRRSRLARAGQRVGRLPRRQLRGGREYVIRATHLDMACGWLPTCEACADAAAAGRNCTWAP</sequence>
<name>A0A061RHB3_9CHLO</name>
<feature type="non-terminal residue" evidence="2">
    <location>
        <position position="212"/>
    </location>
</feature>
<feature type="non-terminal residue" evidence="2">
    <location>
        <position position="1"/>
    </location>
</feature>
<accession>A0A061RHB3</accession>
<feature type="region of interest" description="Disordered" evidence="1">
    <location>
        <begin position="61"/>
        <end position="97"/>
    </location>
</feature>